<evidence type="ECO:0000313" key="1">
    <source>
        <dbReference type="EMBL" id="KAH0742004.1"/>
    </source>
</evidence>
<organism evidence="1 2">
    <name type="scientific">Solanum tuberosum</name>
    <name type="common">Potato</name>
    <dbReference type="NCBI Taxonomy" id="4113"/>
    <lineage>
        <taxon>Eukaryota</taxon>
        <taxon>Viridiplantae</taxon>
        <taxon>Streptophyta</taxon>
        <taxon>Embryophyta</taxon>
        <taxon>Tracheophyta</taxon>
        <taxon>Spermatophyta</taxon>
        <taxon>Magnoliopsida</taxon>
        <taxon>eudicotyledons</taxon>
        <taxon>Gunneridae</taxon>
        <taxon>Pentapetalae</taxon>
        <taxon>asterids</taxon>
        <taxon>lamiids</taxon>
        <taxon>Solanales</taxon>
        <taxon>Solanaceae</taxon>
        <taxon>Solanoideae</taxon>
        <taxon>Solaneae</taxon>
        <taxon>Solanum</taxon>
    </lineage>
</organism>
<sequence>MPSIKPQLPHMFVLGFGVDLSETDNFKLWVWRRVVGIEINHCMVEVIWSQSLVISFSIANEVYREIMLSDALAGMEKVVGFRNNGDVLFSTRRNDLNYMESLILLKGAMSIWLNMASPFKVAKSNNKADFYSRGPGEAAFSSNKKTQEYLF</sequence>
<dbReference type="EMBL" id="JAIVGD010000026">
    <property type="protein sequence ID" value="KAH0742004.1"/>
    <property type="molecule type" value="Genomic_DNA"/>
</dbReference>
<protein>
    <submittedName>
        <fullName evidence="1">Uncharacterized protein</fullName>
    </submittedName>
</protein>
<accession>A0ABQ7U603</accession>
<gene>
    <name evidence="1" type="ORF">KY290_035047</name>
</gene>
<keyword evidence="2" id="KW-1185">Reference proteome</keyword>
<comment type="caution">
    <text evidence="1">The sequence shown here is derived from an EMBL/GenBank/DDBJ whole genome shotgun (WGS) entry which is preliminary data.</text>
</comment>
<name>A0ABQ7U603_SOLTU</name>
<evidence type="ECO:0000313" key="2">
    <source>
        <dbReference type="Proteomes" id="UP000826656"/>
    </source>
</evidence>
<reference evidence="1 2" key="1">
    <citation type="journal article" date="2021" name="bioRxiv">
        <title>Chromosome-scale and haplotype-resolved genome assembly of a tetraploid potato cultivar.</title>
        <authorList>
            <person name="Sun H."/>
            <person name="Jiao W.-B."/>
            <person name="Krause K."/>
            <person name="Campoy J.A."/>
            <person name="Goel M."/>
            <person name="Folz-Donahue K."/>
            <person name="Kukat C."/>
            <person name="Huettel B."/>
            <person name="Schneeberger K."/>
        </authorList>
    </citation>
    <scope>NUCLEOTIDE SEQUENCE [LARGE SCALE GENOMIC DNA]</scope>
    <source>
        <strain evidence="1">SolTubOtavaFocal</strain>
        <tissue evidence="1">Leaves</tissue>
    </source>
</reference>
<dbReference type="Proteomes" id="UP000826656">
    <property type="component" value="Unassembled WGS sequence"/>
</dbReference>
<proteinExistence type="predicted"/>